<name>A0A914PM19_9BILA</name>
<protein>
    <submittedName>
        <fullName evidence="2">Uncharacterized protein</fullName>
    </submittedName>
</protein>
<evidence type="ECO:0000313" key="2">
    <source>
        <dbReference type="WBParaSite" id="PDA_v2.g19534.t1"/>
    </source>
</evidence>
<dbReference type="AlphaFoldDB" id="A0A914PM19"/>
<dbReference type="Proteomes" id="UP000887578">
    <property type="component" value="Unplaced"/>
</dbReference>
<keyword evidence="1" id="KW-1185">Reference proteome</keyword>
<proteinExistence type="predicted"/>
<accession>A0A914PM19</accession>
<organism evidence="1 2">
    <name type="scientific">Panagrolaimus davidi</name>
    <dbReference type="NCBI Taxonomy" id="227884"/>
    <lineage>
        <taxon>Eukaryota</taxon>
        <taxon>Metazoa</taxon>
        <taxon>Ecdysozoa</taxon>
        <taxon>Nematoda</taxon>
        <taxon>Chromadorea</taxon>
        <taxon>Rhabditida</taxon>
        <taxon>Tylenchina</taxon>
        <taxon>Panagrolaimomorpha</taxon>
        <taxon>Panagrolaimoidea</taxon>
        <taxon>Panagrolaimidae</taxon>
        <taxon>Panagrolaimus</taxon>
    </lineage>
</organism>
<evidence type="ECO:0000313" key="1">
    <source>
        <dbReference type="Proteomes" id="UP000887578"/>
    </source>
</evidence>
<reference evidence="2" key="1">
    <citation type="submission" date="2022-11" db="UniProtKB">
        <authorList>
            <consortium name="WormBaseParasite"/>
        </authorList>
    </citation>
    <scope>IDENTIFICATION</scope>
</reference>
<dbReference type="WBParaSite" id="PDA_v2.g19534.t1">
    <property type="protein sequence ID" value="PDA_v2.g19534.t1"/>
    <property type="gene ID" value="PDA_v2.g19534"/>
</dbReference>
<sequence>MPCLIPELLFGIGKKLIEDRNLKPIIKFGFSGKESLNILMNVFASVTSVGIYDNQIGIGWDQKCLYFNVEEFPKCFLYCMGENVKSLYIEREINPIFQTIIDKIISQKQLITFSAGKDSYCSHTLKMNKFLPSFSSTLKELKIPFRALNEEIIDSLKIETLSLVNCFNFSLSKILIQCGNINSPFHASIQSLTFIDKTGTLYLGKEEFKFLFLIFPSLKNIKFNMKYNGRIKRDLSALLNLSKMLDFHQKLFILFYQMNLAICKNICKDFI</sequence>